<sequence>MADSTPDAADIRLPATVLGVGLGGFVDGIMLHQVRQWHAQRAVAGGPAERVNAVGPRVSA</sequence>
<name>A0A1C6UIE4_9ACTN</name>
<gene>
    <name evidence="1" type="ORF">GA0070617_2478</name>
</gene>
<evidence type="ECO:0000313" key="2">
    <source>
        <dbReference type="Proteomes" id="UP000198937"/>
    </source>
</evidence>
<reference evidence="1 2" key="1">
    <citation type="submission" date="2016-06" db="EMBL/GenBank/DDBJ databases">
        <authorList>
            <person name="Kjaerup R.B."/>
            <person name="Dalgaard T.S."/>
            <person name="Juul-Madsen H.R."/>
        </authorList>
    </citation>
    <scope>NUCLEOTIDE SEQUENCE [LARGE SCALE GENOMIC DNA]</scope>
    <source>
        <strain evidence="1 2">DSM 45577</strain>
    </source>
</reference>
<dbReference type="RefSeq" id="WP_217628789.1">
    <property type="nucleotide sequence ID" value="NZ_BMMJ01000004.1"/>
</dbReference>
<dbReference type="Proteomes" id="UP000198937">
    <property type="component" value="Unassembled WGS sequence"/>
</dbReference>
<accession>A0A1C6UIE4</accession>
<protein>
    <submittedName>
        <fullName evidence="1">Predicted membrane protein</fullName>
    </submittedName>
</protein>
<dbReference type="AlphaFoldDB" id="A0A1C6UIE4"/>
<evidence type="ECO:0000313" key="1">
    <source>
        <dbReference type="EMBL" id="SCL53807.1"/>
    </source>
</evidence>
<dbReference type="InterPro" id="IPR018719">
    <property type="entry name" value="DUF2243_membrane"/>
</dbReference>
<keyword evidence="2" id="KW-1185">Reference proteome</keyword>
<proteinExistence type="predicted"/>
<dbReference type="EMBL" id="FMIA01000002">
    <property type="protein sequence ID" value="SCL53807.1"/>
    <property type="molecule type" value="Genomic_DNA"/>
</dbReference>
<dbReference type="STRING" id="683228.GA0070617_2478"/>
<dbReference type="Pfam" id="PF10002">
    <property type="entry name" value="DUF2243"/>
    <property type="match status" value="1"/>
</dbReference>
<organism evidence="1 2">
    <name type="scientific">Micromonospora yangpuensis</name>
    <dbReference type="NCBI Taxonomy" id="683228"/>
    <lineage>
        <taxon>Bacteria</taxon>
        <taxon>Bacillati</taxon>
        <taxon>Actinomycetota</taxon>
        <taxon>Actinomycetes</taxon>
        <taxon>Micromonosporales</taxon>
        <taxon>Micromonosporaceae</taxon>
        <taxon>Micromonospora</taxon>
    </lineage>
</organism>